<sequence length="33" mass="3819">MEKLVKKSFLKLATVFLLIVLLEMANYSAMIFL</sequence>
<comment type="caution">
    <text evidence="2">The sequence shown here is derived from an EMBL/GenBank/DDBJ whole genome shotgun (WGS) entry which is preliminary data.</text>
</comment>
<dbReference type="AlphaFoldDB" id="A0AAD9J9X4"/>
<dbReference type="EMBL" id="JAODUP010000488">
    <property type="protein sequence ID" value="KAK2148656.1"/>
    <property type="molecule type" value="Genomic_DNA"/>
</dbReference>
<keyword evidence="1" id="KW-0472">Membrane</keyword>
<feature type="transmembrane region" description="Helical" evidence="1">
    <location>
        <begin position="12"/>
        <end position="32"/>
    </location>
</feature>
<keyword evidence="1" id="KW-1133">Transmembrane helix</keyword>
<keyword evidence="1" id="KW-0812">Transmembrane</keyword>
<dbReference type="Proteomes" id="UP001208570">
    <property type="component" value="Unassembled WGS sequence"/>
</dbReference>
<keyword evidence="3" id="KW-1185">Reference proteome</keyword>
<evidence type="ECO:0000256" key="1">
    <source>
        <dbReference type="SAM" id="Phobius"/>
    </source>
</evidence>
<gene>
    <name evidence="2" type="ORF">LSH36_488g06066</name>
</gene>
<proteinExistence type="predicted"/>
<name>A0AAD9J9X4_9ANNE</name>
<accession>A0AAD9J9X4</accession>
<evidence type="ECO:0000313" key="3">
    <source>
        <dbReference type="Proteomes" id="UP001208570"/>
    </source>
</evidence>
<evidence type="ECO:0000313" key="2">
    <source>
        <dbReference type="EMBL" id="KAK2148656.1"/>
    </source>
</evidence>
<protein>
    <submittedName>
        <fullName evidence="2">Uncharacterized protein</fullName>
    </submittedName>
</protein>
<organism evidence="2 3">
    <name type="scientific">Paralvinella palmiformis</name>
    <dbReference type="NCBI Taxonomy" id="53620"/>
    <lineage>
        <taxon>Eukaryota</taxon>
        <taxon>Metazoa</taxon>
        <taxon>Spiralia</taxon>
        <taxon>Lophotrochozoa</taxon>
        <taxon>Annelida</taxon>
        <taxon>Polychaeta</taxon>
        <taxon>Sedentaria</taxon>
        <taxon>Canalipalpata</taxon>
        <taxon>Terebellida</taxon>
        <taxon>Terebelliformia</taxon>
        <taxon>Alvinellidae</taxon>
        <taxon>Paralvinella</taxon>
    </lineage>
</organism>
<reference evidence="2" key="1">
    <citation type="journal article" date="2023" name="Mol. Biol. Evol.">
        <title>Third-Generation Sequencing Reveals the Adaptive Role of the Epigenome in Three Deep-Sea Polychaetes.</title>
        <authorList>
            <person name="Perez M."/>
            <person name="Aroh O."/>
            <person name="Sun Y."/>
            <person name="Lan Y."/>
            <person name="Juniper S.K."/>
            <person name="Young C.R."/>
            <person name="Angers B."/>
            <person name="Qian P.Y."/>
        </authorList>
    </citation>
    <scope>NUCLEOTIDE SEQUENCE</scope>
    <source>
        <strain evidence="2">P08H-3</strain>
    </source>
</reference>